<keyword evidence="2" id="KW-1185">Reference proteome</keyword>
<dbReference type="Proteomes" id="UP001482620">
    <property type="component" value="Unassembled WGS sequence"/>
</dbReference>
<accession>A0ABV0TDZ2</accession>
<dbReference type="EMBL" id="JAHRIQ010030440">
    <property type="protein sequence ID" value="MEQ2231124.1"/>
    <property type="molecule type" value="Genomic_DNA"/>
</dbReference>
<protein>
    <submittedName>
        <fullName evidence="1">Uncharacterized protein</fullName>
    </submittedName>
</protein>
<organism evidence="1 2">
    <name type="scientific">Ilyodon furcidens</name>
    <name type="common">goldbreast splitfin</name>
    <dbReference type="NCBI Taxonomy" id="33524"/>
    <lineage>
        <taxon>Eukaryota</taxon>
        <taxon>Metazoa</taxon>
        <taxon>Chordata</taxon>
        <taxon>Craniata</taxon>
        <taxon>Vertebrata</taxon>
        <taxon>Euteleostomi</taxon>
        <taxon>Actinopterygii</taxon>
        <taxon>Neopterygii</taxon>
        <taxon>Teleostei</taxon>
        <taxon>Neoteleostei</taxon>
        <taxon>Acanthomorphata</taxon>
        <taxon>Ovalentaria</taxon>
        <taxon>Atherinomorphae</taxon>
        <taxon>Cyprinodontiformes</taxon>
        <taxon>Goodeidae</taxon>
        <taxon>Ilyodon</taxon>
    </lineage>
</organism>
<proteinExistence type="predicted"/>
<reference evidence="1 2" key="1">
    <citation type="submission" date="2021-06" db="EMBL/GenBank/DDBJ databases">
        <authorList>
            <person name="Palmer J.M."/>
        </authorList>
    </citation>
    <scope>NUCLEOTIDE SEQUENCE [LARGE SCALE GENOMIC DNA]</scope>
    <source>
        <strain evidence="2">if_2019</strain>
        <tissue evidence="1">Muscle</tissue>
    </source>
</reference>
<comment type="caution">
    <text evidence="1">The sequence shown here is derived from an EMBL/GenBank/DDBJ whole genome shotgun (WGS) entry which is preliminary data.</text>
</comment>
<evidence type="ECO:0000313" key="1">
    <source>
        <dbReference type="EMBL" id="MEQ2231124.1"/>
    </source>
</evidence>
<name>A0ABV0TDZ2_9TELE</name>
<sequence>MRNGVWVTSPPTQLVLQYSFTWGDVPPKAHLWEQLVEDQPEVQAGTEGFRCVAWSWQKTLLSIFSEASSTSTLLIRSGSNRPAAHHQLSLKSESAPEPNQTFDWFIFSSGVCFQPVGSKLKPLVS</sequence>
<gene>
    <name evidence="1" type="ORF">ILYODFUR_036256</name>
</gene>
<evidence type="ECO:0000313" key="2">
    <source>
        <dbReference type="Proteomes" id="UP001482620"/>
    </source>
</evidence>